<comment type="caution">
    <text evidence="1">The sequence shown here is derived from an EMBL/GenBank/DDBJ whole genome shotgun (WGS) entry which is preliminary data.</text>
</comment>
<evidence type="ECO:0000313" key="2">
    <source>
        <dbReference type="Proteomes" id="UP000018936"/>
    </source>
</evidence>
<dbReference type="AlphaFoldDB" id="V8PHJ0"/>
<proteinExistence type="predicted"/>
<evidence type="ECO:0000313" key="1">
    <source>
        <dbReference type="EMBL" id="ETE73468.1"/>
    </source>
</evidence>
<name>V8PHJ0_OPHHA</name>
<protein>
    <submittedName>
        <fullName evidence="1">Uncharacterized protein</fullName>
    </submittedName>
</protein>
<reference evidence="1 2" key="1">
    <citation type="journal article" date="2013" name="Proc. Natl. Acad. Sci. U.S.A.">
        <title>The king cobra genome reveals dynamic gene evolution and adaptation in the snake venom system.</title>
        <authorList>
            <person name="Vonk F.J."/>
            <person name="Casewell N.R."/>
            <person name="Henkel C.V."/>
            <person name="Heimberg A.M."/>
            <person name="Jansen H.J."/>
            <person name="McCleary R.J."/>
            <person name="Kerkkamp H.M."/>
            <person name="Vos R.A."/>
            <person name="Guerreiro I."/>
            <person name="Calvete J.J."/>
            <person name="Wuster W."/>
            <person name="Woods A.E."/>
            <person name="Logan J.M."/>
            <person name="Harrison R.A."/>
            <person name="Castoe T.A."/>
            <person name="de Koning A.P."/>
            <person name="Pollock D.D."/>
            <person name="Yandell M."/>
            <person name="Calderon D."/>
            <person name="Renjifo C."/>
            <person name="Currier R.B."/>
            <person name="Salgado D."/>
            <person name="Pla D."/>
            <person name="Sanz L."/>
            <person name="Hyder A.S."/>
            <person name="Ribeiro J.M."/>
            <person name="Arntzen J.W."/>
            <person name="van den Thillart G.E."/>
            <person name="Boetzer M."/>
            <person name="Pirovano W."/>
            <person name="Dirks R.P."/>
            <person name="Spaink H.P."/>
            <person name="Duboule D."/>
            <person name="McGlinn E."/>
            <person name="Kini R.M."/>
            <person name="Richardson M.K."/>
        </authorList>
    </citation>
    <scope>NUCLEOTIDE SEQUENCE</scope>
    <source>
        <tissue evidence="1">Blood</tissue>
    </source>
</reference>
<dbReference type="InterPro" id="IPR029063">
    <property type="entry name" value="SAM-dependent_MTases_sf"/>
</dbReference>
<sequence length="211" mass="23879">MLAVSTSANEVHYAFCSFEKWKEILEGIFRDALPVSHRTVSNIRDSLNFKGTENKGRLIARWSAGWTKCNQFFYSRIEERQKGVEIGHYYMVGQHRFSILYLEKEVIEEAVRQAGFVIKWIEETRIKCPPSEADAKGRLVLLWNSSTLWAPGGNGQFRLTSAVLVSPVKRSHIALGSHCQLEKLAQKPKQSFAGGGARSLKRAEWIPGVLI</sequence>
<dbReference type="Proteomes" id="UP000018936">
    <property type="component" value="Unassembled WGS sequence"/>
</dbReference>
<dbReference type="Gene3D" id="3.40.50.150">
    <property type="entry name" value="Vaccinia Virus protein VP39"/>
    <property type="match status" value="1"/>
</dbReference>
<feature type="non-terminal residue" evidence="1">
    <location>
        <position position="1"/>
    </location>
</feature>
<dbReference type="EMBL" id="AZIM01000088">
    <property type="protein sequence ID" value="ETE73468.1"/>
    <property type="molecule type" value="Genomic_DNA"/>
</dbReference>
<keyword evidence="2" id="KW-1185">Reference proteome</keyword>
<gene>
    <name evidence="1" type="ORF">L345_00695</name>
</gene>
<accession>V8PHJ0</accession>
<organism evidence="1 2">
    <name type="scientific">Ophiophagus hannah</name>
    <name type="common">King cobra</name>
    <name type="synonym">Naja hannah</name>
    <dbReference type="NCBI Taxonomy" id="8665"/>
    <lineage>
        <taxon>Eukaryota</taxon>
        <taxon>Metazoa</taxon>
        <taxon>Chordata</taxon>
        <taxon>Craniata</taxon>
        <taxon>Vertebrata</taxon>
        <taxon>Euteleostomi</taxon>
        <taxon>Lepidosauria</taxon>
        <taxon>Squamata</taxon>
        <taxon>Bifurcata</taxon>
        <taxon>Unidentata</taxon>
        <taxon>Episquamata</taxon>
        <taxon>Toxicofera</taxon>
        <taxon>Serpentes</taxon>
        <taxon>Colubroidea</taxon>
        <taxon>Elapidae</taxon>
        <taxon>Elapinae</taxon>
        <taxon>Ophiophagus</taxon>
    </lineage>
</organism>